<accession>A0A5E6Y4C8</accession>
<feature type="compositionally biased region" description="Low complexity" evidence="1">
    <location>
        <begin position="27"/>
        <end position="52"/>
    </location>
</feature>
<proteinExistence type="predicted"/>
<gene>
    <name evidence="2" type="ORF">PS624_06047</name>
</gene>
<organism evidence="2 3">
    <name type="scientific">Pseudomonas fluorescens</name>
    <dbReference type="NCBI Taxonomy" id="294"/>
    <lineage>
        <taxon>Bacteria</taxon>
        <taxon>Pseudomonadati</taxon>
        <taxon>Pseudomonadota</taxon>
        <taxon>Gammaproteobacteria</taxon>
        <taxon>Pseudomonadales</taxon>
        <taxon>Pseudomonadaceae</taxon>
        <taxon>Pseudomonas</taxon>
    </lineage>
</organism>
<dbReference type="AlphaFoldDB" id="A0A5E6Y4C8"/>
<sequence length="100" mass="11117">MVSTFCQAGGTSMRTPRNRSMPPVTISSSMLSMLDESEPTRLTSGPSSSRSGIRSLANLVRRAMAQLRLPVMLLISPLWARERTGWANGHFGRVLVEKRW</sequence>
<evidence type="ECO:0000313" key="3">
    <source>
        <dbReference type="Proteomes" id="UP000326241"/>
    </source>
</evidence>
<evidence type="ECO:0000313" key="2">
    <source>
        <dbReference type="EMBL" id="VVN48738.1"/>
    </source>
</evidence>
<reference evidence="2 3" key="1">
    <citation type="submission" date="2019-09" db="EMBL/GenBank/DDBJ databases">
        <authorList>
            <person name="Chandra G."/>
            <person name="Truman W A."/>
        </authorList>
    </citation>
    <scope>NUCLEOTIDE SEQUENCE [LARGE SCALE GENOMIC DNA]</scope>
    <source>
        <strain evidence="2">PS624</strain>
    </source>
</reference>
<feature type="compositionally biased region" description="Polar residues" evidence="1">
    <location>
        <begin position="1"/>
        <end position="15"/>
    </location>
</feature>
<dbReference type="EMBL" id="CABVGZ010000209">
    <property type="protein sequence ID" value="VVN48738.1"/>
    <property type="molecule type" value="Genomic_DNA"/>
</dbReference>
<evidence type="ECO:0000256" key="1">
    <source>
        <dbReference type="SAM" id="MobiDB-lite"/>
    </source>
</evidence>
<dbReference type="Proteomes" id="UP000326241">
    <property type="component" value="Unassembled WGS sequence"/>
</dbReference>
<feature type="region of interest" description="Disordered" evidence="1">
    <location>
        <begin position="1"/>
        <end position="52"/>
    </location>
</feature>
<name>A0A5E6Y4C8_PSEFL</name>
<protein>
    <submittedName>
        <fullName evidence="2">Uncharacterized protein</fullName>
    </submittedName>
</protein>